<dbReference type="EMBL" id="HBHP01013576">
    <property type="protein sequence ID" value="CAD9761039.1"/>
    <property type="molecule type" value="Transcribed_RNA"/>
</dbReference>
<sequence length="139" mass="15320">MIALLVLGTLCEASWFTGAKTLNPTLRNASAEFANEKSLIAQNLDNLDSLSWMGFELKEATSTFGANERRHEEVREIKQDVGKEDGVATGNNAHLNASDKFLLFRGVLPVIPQPPVRKSLAWGENPMDLANLNPDNRKT</sequence>
<evidence type="ECO:0000256" key="1">
    <source>
        <dbReference type="SAM" id="SignalP"/>
    </source>
</evidence>
<reference evidence="2" key="1">
    <citation type="submission" date="2021-01" db="EMBL/GenBank/DDBJ databases">
        <authorList>
            <person name="Corre E."/>
            <person name="Pelletier E."/>
            <person name="Niang G."/>
            <person name="Scheremetjew M."/>
            <person name="Finn R."/>
            <person name="Kale V."/>
            <person name="Holt S."/>
            <person name="Cochrane G."/>
            <person name="Meng A."/>
            <person name="Brown T."/>
            <person name="Cohen L."/>
        </authorList>
    </citation>
    <scope>NUCLEOTIDE SEQUENCE</scope>
    <source>
        <strain evidence="2">CCMP622</strain>
    </source>
</reference>
<proteinExistence type="predicted"/>
<feature type="chain" id="PRO_5031096223" evidence="1">
    <location>
        <begin position="20"/>
        <end position="139"/>
    </location>
</feature>
<dbReference type="AlphaFoldDB" id="A0A7S2TPP7"/>
<keyword evidence="1" id="KW-0732">Signal</keyword>
<name>A0A7S2TPP7_9EUKA</name>
<feature type="signal peptide" evidence="1">
    <location>
        <begin position="1"/>
        <end position="19"/>
    </location>
</feature>
<evidence type="ECO:0000313" key="2">
    <source>
        <dbReference type="EMBL" id="CAD9761039.1"/>
    </source>
</evidence>
<accession>A0A7S2TPP7</accession>
<gene>
    <name evidence="2" type="ORF">LSP00402_LOCUS8465</name>
</gene>
<protein>
    <submittedName>
        <fullName evidence="2">Uncharacterized protein</fullName>
    </submittedName>
</protein>
<organism evidence="2">
    <name type="scientific">Lotharella oceanica</name>
    <dbReference type="NCBI Taxonomy" id="641309"/>
    <lineage>
        <taxon>Eukaryota</taxon>
        <taxon>Sar</taxon>
        <taxon>Rhizaria</taxon>
        <taxon>Cercozoa</taxon>
        <taxon>Chlorarachniophyceae</taxon>
        <taxon>Lotharella</taxon>
    </lineage>
</organism>